<organism evidence="3 4">
    <name type="scientific">Verruconis gallopava</name>
    <dbReference type="NCBI Taxonomy" id="253628"/>
    <lineage>
        <taxon>Eukaryota</taxon>
        <taxon>Fungi</taxon>
        <taxon>Dikarya</taxon>
        <taxon>Ascomycota</taxon>
        <taxon>Pezizomycotina</taxon>
        <taxon>Dothideomycetes</taxon>
        <taxon>Pleosporomycetidae</taxon>
        <taxon>Venturiales</taxon>
        <taxon>Sympoventuriaceae</taxon>
        <taxon>Verruconis</taxon>
    </lineage>
</organism>
<dbReference type="SUPFAM" id="SSF47616">
    <property type="entry name" value="GST C-terminal domain-like"/>
    <property type="match status" value="1"/>
</dbReference>
<evidence type="ECO:0000259" key="1">
    <source>
        <dbReference type="Pfam" id="PF13409"/>
    </source>
</evidence>
<keyword evidence="4" id="KW-1185">Reference proteome</keyword>
<dbReference type="InterPro" id="IPR036282">
    <property type="entry name" value="Glutathione-S-Trfase_C_sf"/>
</dbReference>
<dbReference type="SUPFAM" id="SSF52833">
    <property type="entry name" value="Thioredoxin-like"/>
    <property type="match status" value="1"/>
</dbReference>
<dbReference type="InterPro" id="IPR004045">
    <property type="entry name" value="Glutathione_S-Trfase_N"/>
</dbReference>
<dbReference type="RefSeq" id="XP_016211773.1">
    <property type="nucleotide sequence ID" value="XM_016360434.1"/>
</dbReference>
<dbReference type="AlphaFoldDB" id="A0A0D2ARU6"/>
<sequence>MSQIVLFDLPSKDRCACWSYNPWKTRLSLNFKNLDYETEWIEYPDIAPKFKSFGIPENKSGTKYTIPAVRLTDGTYLMDSLPIAKALEKEYPTPSLHLDWETLPKVFEKTTQILDITTPWWKAKIPRNVLLPRSAEYFSRTRAERHGMPLEQLESDFATEQVWSQVKPVAEQLGAILKASGGPYYMGSYPSYADFVTVGALQCLKRADEIVFQKLVGLEPELLKLYDACREWLERDDH</sequence>
<dbReference type="RefSeq" id="XP_016211774.1">
    <property type="nucleotide sequence ID" value="XM_016360435.1"/>
</dbReference>
<protein>
    <submittedName>
        <fullName evidence="3">Uncharacterized protein</fullName>
    </submittedName>
</protein>
<dbReference type="GeneID" id="27314719"/>
<dbReference type="HOGENOM" id="CLU_011226_4_3_1"/>
<evidence type="ECO:0000259" key="2">
    <source>
        <dbReference type="Pfam" id="PF22041"/>
    </source>
</evidence>
<dbReference type="Pfam" id="PF13409">
    <property type="entry name" value="GST_N_2"/>
    <property type="match status" value="1"/>
</dbReference>
<evidence type="ECO:0000313" key="4">
    <source>
        <dbReference type="Proteomes" id="UP000053259"/>
    </source>
</evidence>
<accession>A0A0D2ARU6</accession>
<dbReference type="Proteomes" id="UP000053259">
    <property type="component" value="Unassembled WGS sequence"/>
</dbReference>
<evidence type="ECO:0000313" key="3">
    <source>
        <dbReference type="EMBL" id="KIW01904.1"/>
    </source>
</evidence>
<feature type="domain" description="Glutathione S-transferase UstS-like C-terminal" evidence="2">
    <location>
        <begin position="127"/>
        <end position="207"/>
    </location>
</feature>
<dbReference type="OrthoDB" id="4951845at2759"/>
<dbReference type="InterPro" id="IPR054416">
    <property type="entry name" value="GST_UstS-like_C"/>
</dbReference>
<proteinExistence type="predicted"/>
<dbReference type="CDD" id="cd03038">
    <property type="entry name" value="GST_N_etherase_LigE"/>
    <property type="match status" value="1"/>
</dbReference>
<dbReference type="Gene3D" id="1.20.1050.10">
    <property type="match status" value="1"/>
</dbReference>
<dbReference type="EMBL" id="KN847552">
    <property type="protein sequence ID" value="KIW01904.1"/>
    <property type="molecule type" value="Genomic_DNA"/>
</dbReference>
<dbReference type="VEuPathDB" id="FungiDB:PV09_06746"/>
<reference evidence="3 4" key="1">
    <citation type="submission" date="2015-01" db="EMBL/GenBank/DDBJ databases">
        <title>The Genome Sequence of Ochroconis gallopava CBS43764.</title>
        <authorList>
            <consortium name="The Broad Institute Genomics Platform"/>
            <person name="Cuomo C."/>
            <person name="de Hoog S."/>
            <person name="Gorbushina A."/>
            <person name="Stielow B."/>
            <person name="Teixiera M."/>
            <person name="Abouelleil A."/>
            <person name="Chapman S.B."/>
            <person name="Priest M."/>
            <person name="Young S.K."/>
            <person name="Wortman J."/>
            <person name="Nusbaum C."/>
            <person name="Birren B."/>
        </authorList>
    </citation>
    <scope>NUCLEOTIDE SEQUENCE [LARGE SCALE GENOMIC DNA]</scope>
    <source>
        <strain evidence="3 4">CBS 43764</strain>
    </source>
</reference>
<gene>
    <name evidence="3" type="ORF">PV09_06746</name>
</gene>
<dbReference type="InterPro" id="IPR036249">
    <property type="entry name" value="Thioredoxin-like_sf"/>
</dbReference>
<dbReference type="Gene3D" id="3.40.30.10">
    <property type="entry name" value="Glutaredoxin"/>
    <property type="match status" value="1"/>
</dbReference>
<feature type="domain" description="GST N-terminal" evidence="1">
    <location>
        <begin position="18"/>
        <end position="89"/>
    </location>
</feature>
<dbReference type="STRING" id="253628.A0A0D2ARU6"/>
<dbReference type="EMBL" id="KN847552">
    <property type="protein sequence ID" value="KIW01905.1"/>
    <property type="molecule type" value="Genomic_DNA"/>
</dbReference>
<name>A0A0D2ARU6_9PEZI</name>
<dbReference type="Pfam" id="PF22041">
    <property type="entry name" value="GST_C_7"/>
    <property type="match status" value="1"/>
</dbReference>